<dbReference type="NCBIfam" id="TIGR01496">
    <property type="entry name" value="DHPS"/>
    <property type="match status" value="1"/>
</dbReference>
<comment type="cofactor">
    <cofactor evidence="2">
        <name>Mg(2+)</name>
        <dbReference type="ChEBI" id="CHEBI:18420"/>
    </cofactor>
</comment>
<keyword evidence="9" id="KW-0460">Magnesium</keyword>
<comment type="catalytic activity">
    <reaction evidence="1">
        <text>(7,8-dihydropterin-6-yl)methyl diphosphate + 4-aminobenzoate = 7,8-dihydropteroate + diphosphate</text>
        <dbReference type="Rhea" id="RHEA:19949"/>
        <dbReference type="ChEBI" id="CHEBI:17836"/>
        <dbReference type="ChEBI" id="CHEBI:17839"/>
        <dbReference type="ChEBI" id="CHEBI:33019"/>
        <dbReference type="ChEBI" id="CHEBI:72950"/>
        <dbReference type="EC" id="2.5.1.15"/>
    </reaction>
</comment>
<evidence type="ECO:0000259" key="12">
    <source>
        <dbReference type="PROSITE" id="PS50972"/>
    </source>
</evidence>
<dbReference type="EMBL" id="CP158252">
    <property type="protein sequence ID" value="XDJ42840.1"/>
    <property type="molecule type" value="Genomic_DNA"/>
</dbReference>
<comment type="similarity">
    <text evidence="4">Belongs to the DHPS family.</text>
</comment>
<evidence type="ECO:0000256" key="11">
    <source>
        <dbReference type="ARBA" id="ARBA00030193"/>
    </source>
</evidence>
<evidence type="ECO:0000256" key="3">
    <source>
        <dbReference type="ARBA" id="ARBA00004763"/>
    </source>
</evidence>
<dbReference type="AlphaFoldDB" id="A0AB39CLM1"/>
<dbReference type="InterPro" id="IPR000489">
    <property type="entry name" value="Pterin-binding_dom"/>
</dbReference>
<dbReference type="Pfam" id="PF00809">
    <property type="entry name" value="Pterin_bind"/>
    <property type="match status" value="1"/>
</dbReference>
<evidence type="ECO:0000313" key="13">
    <source>
        <dbReference type="EMBL" id="XDJ42840.1"/>
    </source>
</evidence>
<sequence length="279" mass="29535">MPDPIQCGRFRLSLERPLVMGIVNVTPDSFSDGNEHFRADEAVAHARLLVEEGADLLDIGGESTRPGAQAVPADEELRRILPVIEALRDCGVPLSVDTCKPDVMRAALAAGADMINDIGGFSAPGAIEAVADSGCALCLMHMRGEPRTMQDAPVYQDVVAEVRDYLDRGAQRLRQAGIAATRIVLDPGFGFGKTAAHNYTLLQQLPQAVGQEYPSLLGLSRKSMIGAVTGRPASRRLGGSVAAALAGAVRGAHILRVHDVADTVDALRVWSAVEQGVRA</sequence>
<keyword evidence="10" id="KW-0289">Folate biosynthesis</keyword>
<evidence type="ECO:0000256" key="6">
    <source>
        <dbReference type="ARBA" id="ARBA00016919"/>
    </source>
</evidence>
<evidence type="ECO:0000256" key="9">
    <source>
        <dbReference type="ARBA" id="ARBA00022842"/>
    </source>
</evidence>
<reference evidence="13" key="1">
    <citation type="submission" date="2024-05" db="EMBL/GenBank/DDBJ databases">
        <authorList>
            <person name="Luo Y.-C."/>
            <person name="Nicholds J."/>
            <person name="Mortimer T."/>
            <person name="Maboni G."/>
        </authorList>
    </citation>
    <scope>NUCLEOTIDE SEQUENCE</scope>
    <source>
        <strain evidence="13">153920</strain>
    </source>
</reference>
<dbReference type="Gene3D" id="3.20.20.20">
    <property type="entry name" value="Dihydropteroate synthase-like"/>
    <property type="match status" value="1"/>
</dbReference>
<dbReference type="GO" id="GO:0004156">
    <property type="term" value="F:dihydropteroate synthase activity"/>
    <property type="evidence" value="ECO:0007669"/>
    <property type="project" value="UniProtKB-EC"/>
</dbReference>
<comment type="pathway">
    <text evidence="3">Cofactor biosynthesis; tetrahydrofolate biosynthesis; 7,8-dihydrofolate from 2-amino-4-hydroxy-6-hydroxymethyl-7,8-dihydropteridine diphosphate and 4-aminobenzoate: step 1/2.</text>
</comment>
<evidence type="ECO:0000256" key="10">
    <source>
        <dbReference type="ARBA" id="ARBA00022909"/>
    </source>
</evidence>
<dbReference type="FunFam" id="3.20.20.20:FF:000006">
    <property type="entry name" value="Dihydropteroate synthase"/>
    <property type="match status" value="1"/>
</dbReference>
<keyword evidence="8" id="KW-0479">Metal-binding</keyword>
<dbReference type="RefSeq" id="WP_368643842.1">
    <property type="nucleotide sequence ID" value="NZ_CP158252.1"/>
</dbReference>
<dbReference type="SUPFAM" id="SSF51717">
    <property type="entry name" value="Dihydropteroate synthetase-like"/>
    <property type="match status" value="1"/>
</dbReference>
<accession>A0AB39CLM1</accession>
<protein>
    <recommendedName>
        <fullName evidence="6">Dihydropteroate synthase</fullName>
        <ecNumber evidence="5">2.5.1.15</ecNumber>
    </recommendedName>
    <alternativeName>
        <fullName evidence="11">Dihydropteroate pyrophosphorylase</fullName>
    </alternativeName>
</protein>
<dbReference type="InterPro" id="IPR045031">
    <property type="entry name" value="DHP_synth-like"/>
</dbReference>
<dbReference type="EC" id="2.5.1.15" evidence="5"/>
<dbReference type="PANTHER" id="PTHR20941">
    <property type="entry name" value="FOLATE SYNTHESIS PROTEINS"/>
    <property type="match status" value="1"/>
</dbReference>
<dbReference type="InterPro" id="IPR011005">
    <property type="entry name" value="Dihydropteroate_synth-like_sf"/>
</dbReference>
<dbReference type="PROSITE" id="PS00793">
    <property type="entry name" value="DHPS_2"/>
    <property type="match status" value="1"/>
</dbReference>
<dbReference type="GO" id="GO:0046656">
    <property type="term" value="P:folic acid biosynthetic process"/>
    <property type="evidence" value="ECO:0007669"/>
    <property type="project" value="UniProtKB-KW"/>
</dbReference>
<dbReference type="PROSITE" id="PS50972">
    <property type="entry name" value="PTERIN_BINDING"/>
    <property type="match status" value="1"/>
</dbReference>
<dbReference type="GO" id="GO:0046872">
    <property type="term" value="F:metal ion binding"/>
    <property type="evidence" value="ECO:0007669"/>
    <property type="project" value="UniProtKB-KW"/>
</dbReference>
<dbReference type="InterPro" id="IPR006390">
    <property type="entry name" value="DHP_synth_dom"/>
</dbReference>
<dbReference type="GO" id="GO:0005829">
    <property type="term" value="C:cytosol"/>
    <property type="evidence" value="ECO:0007669"/>
    <property type="project" value="TreeGrafter"/>
</dbReference>
<evidence type="ECO:0000256" key="4">
    <source>
        <dbReference type="ARBA" id="ARBA00009503"/>
    </source>
</evidence>
<evidence type="ECO:0000256" key="2">
    <source>
        <dbReference type="ARBA" id="ARBA00001946"/>
    </source>
</evidence>
<dbReference type="CDD" id="cd00739">
    <property type="entry name" value="DHPS"/>
    <property type="match status" value="1"/>
</dbReference>
<organism evidence="13">
    <name type="scientific">Castellaniella ginsengisoli</name>
    <dbReference type="NCBI Taxonomy" id="546114"/>
    <lineage>
        <taxon>Bacteria</taxon>
        <taxon>Pseudomonadati</taxon>
        <taxon>Pseudomonadota</taxon>
        <taxon>Betaproteobacteria</taxon>
        <taxon>Burkholderiales</taxon>
        <taxon>Alcaligenaceae</taxon>
        <taxon>Castellaniella</taxon>
    </lineage>
</organism>
<keyword evidence="7 13" id="KW-0808">Transferase</keyword>
<dbReference type="GO" id="GO:0046654">
    <property type="term" value="P:tetrahydrofolate biosynthetic process"/>
    <property type="evidence" value="ECO:0007669"/>
    <property type="project" value="TreeGrafter"/>
</dbReference>
<dbReference type="PANTHER" id="PTHR20941:SF1">
    <property type="entry name" value="FOLIC ACID SYNTHESIS PROTEIN FOL1"/>
    <property type="match status" value="1"/>
</dbReference>
<evidence type="ECO:0000256" key="8">
    <source>
        <dbReference type="ARBA" id="ARBA00022723"/>
    </source>
</evidence>
<gene>
    <name evidence="13" type="primary">folP</name>
    <name evidence="13" type="ORF">ABRY99_04515</name>
</gene>
<evidence type="ECO:0000256" key="5">
    <source>
        <dbReference type="ARBA" id="ARBA00012458"/>
    </source>
</evidence>
<proteinExistence type="inferred from homology"/>
<evidence type="ECO:0000256" key="1">
    <source>
        <dbReference type="ARBA" id="ARBA00000012"/>
    </source>
</evidence>
<name>A0AB39CLM1_9BURK</name>
<feature type="domain" description="Pterin-binding" evidence="12">
    <location>
        <begin position="17"/>
        <end position="268"/>
    </location>
</feature>
<evidence type="ECO:0000256" key="7">
    <source>
        <dbReference type="ARBA" id="ARBA00022679"/>
    </source>
</evidence>